<dbReference type="Proteomes" id="UP000739538">
    <property type="component" value="Unassembled WGS sequence"/>
</dbReference>
<comment type="subcellular location">
    <subcellularLocation>
        <location evidence="7">Cytoplasm</location>
        <location evidence="7">Nucleoid</location>
    </subcellularLocation>
</comment>
<keyword evidence="3" id="KW-0677">Repeat</keyword>
<evidence type="ECO:0000256" key="7">
    <source>
        <dbReference type="HAMAP-Rule" id="MF_01008"/>
    </source>
</evidence>
<organism evidence="9 10">
    <name type="scientific">Eiseniibacteriota bacterium</name>
    <dbReference type="NCBI Taxonomy" id="2212470"/>
    <lineage>
        <taxon>Bacteria</taxon>
        <taxon>Candidatus Eiseniibacteriota</taxon>
    </lineage>
</organism>
<dbReference type="InterPro" id="IPR037914">
    <property type="entry name" value="SpoVT-AbrB_sf"/>
</dbReference>
<gene>
    <name evidence="7" type="primary">mraZ</name>
    <name evidence="9" type="ORF">KDA27_12880</name>
</gene>
<dbReference type="SUPFAM" id="SSF89447">
    <property type="entry name" value="AbrB/MazE/MraZ-like"/>
    <property type="match status" value="1"/>
</dbReference>
<comment type="caution">
    <text evidence="9">The sequence shown here is derived from an EMBL/GenBank/DDBJ whole genome shotgun (WGS) entry which is preliminary data.</text>
</comment>
<keyword evidence="9" id="KW-0132">Cell division</keyword>
<sequence>MSGENEAQGIPIPFLGQKTVNLDDKGRLAIPSSLRDLLPGGDVKRVLVINGLDGCVFVYPANQMNQLMKRLETGRFLSQKKARQFQRQLFYGSSVETLDGQGRIPLSQLQTDHAGLERKAPVTVVGNIDHIELWNPERYVAHVTAEDEDGRTLDEMAEAFFAPDTEA</sequence>
<reference evidence="9" key="1">
    <citation type="submission" date="2020-04" db="EMBL/GenBank/DDBJ databases">
        <authorList>
            <person name="Zhang T."/>
        </authorList>
    </citation>
    <scope>NUCLEOTIDE SEQUENCE</scope>
    <source>
        <strain evidence="9">HKST-UBA02</strain>
    </source>
</reference>
<dbReference type="Pfam" id="PF02381">
    <property type="entry name" value="MraZ"/>
    <property type="match status" value="2"/>
</dbReference>
<keyword evidence="4 7" id="KW-0805">Transcription regulation</keyword>
<keyword evidence="9" id="KW-0131">Cell cycle</keyword>
<evidence type="ECO:0000313" key="9">
    <source>
        <dbReference type="EMBL" id="MCA9756691.1"/>
    </source>
</evidence>
<name>A0A956NDY6_UNCEI</name>
<dbReference type="InterPro" id="IPR038619">
    <property type="entry name" value="MraZ_sf"/>
</dbReference>
<evidence type="ECO:0000313" key="10">
    <source>
        <dbReference type="Proteomes" id="UP000739538"/>
    </source>
</evidence>
<evidence type="ECO:0000256" key="5">
    <source>
        <dbReference type="ARBA" id="ARBA00023125"/>
    </source>
</evidence>
<dbReference type="PROSITE" id="PS51740">
    <property type="entry name" value="SPOVT_ABRB"/>
    <property type="match status" value="2"/>
</dbReference>
<evidence type="ECO:0000256" key="2">
    <source>
        <dbReference type="ARBA" id="ARBA00022490"/>
    </source>
</evidence>
<keyword evidence="5 7" id="KW-0238">DNA-binding</keyword>
<dbReference type="GO" id="GO:2000143">
    <property type="term" value="P:negative regulation of DNA-templated transcription initiation"/>
    <property type="evidence" value="ECO:0007669"/>
    <property type="project" value="TreeGrafter"/>
</dbReference>
<dbReference type="GO" id="GO:0051301">
    <property type="term" value="P:cell division"/>
    <property type="evidence" value="ECO:0007669"/>
    <property type="project" value="UniProtKB-KW"/>
</dbReference>
<proteinExistence type="inferred from homology"/>
<dbReference type="CDD" id="cd16321">
    <property type="entry name" value="MraZ_C"/>
    <property type="match status" value="1"/>
</dbReference>
<dbReference type="GO" id="GO:0000976">
    <property type="term" value="F:transcription cis-regulatory region binding"/>
    <property type="evidence" value="ECO:0007669"/>
    <property type="project" value="TreeGrafter"/>
</dbReference>
<evidence type="ECO:0000256" key="1">
    <source>
        <dbReference type="ARBA" id="ARBA00013860"/>
    </source>
</evidence>
<keyword evidence="2 7" id="KW-0963">Cytoplasm</keyword>
<evidence type="ECO:0000259" key="8">
    <source>
        <dbReference type="PROSITE" id="PS51740"/>
    </source>
</evidence>
<dbReference type="GO" id="GO:0005737">
    <property type="term" value="C:cytoplasm"/>
    <property type="evidence" value="ECO:0007669"/>
    <property type="project" value="UniProtKB-UniRule"/>
</dbReference>
<evidence type="ECO:0000256" key="6">
    <source>
        <dbReference type="ARBA" id="ARBA00023163"/>
    </source>
</evidence>
<comment type="subunit">
    <text evidence="7">Forms oligomers.</text>
</comment>
<dbReference type="InterPro" id="IPR035642">
    <property type="entry name" value="MraZ_N"/>
</dbReference>
<dbReference type="EMBL" id="JAGQHS010000063">
    <property type="protein sequence ID" value="MCA9756691.1"/>
    <property type="molecule type" value="Genomic_DNA"/>
</dbReference>
<protein>
    <recommendedName>
        <fullName evidence="1 7">Transcriptional regulator MraZ</fullName>
    </recommendedName>
</protein>
<accession>A0A956NDY6</accession>
<feature type="domain" description="SpoVT-AbrB" evidence="8">
    <location>
        <begin position="93"/>
        <end position="138"/>
    </location>
</feature>
<dbReference type="InterPro" id="IPR007159">
    <property type="entry name" value="SpoVT-AbrB_dom"/>
</dbReference>
<evidence type="ECO:0000256" key="4">
    <source>
        <dbReference type="ARBA" id="ARBA00023015"/>
    </source>
</evidence>
<dbReference type="PANTHER" id="PTHR34701:SF1">
    <property type="entry name" value="TRANSCRIPTIONAL REGULATOR MRAZ"/>
    <property type="match status" value="1"/>
</dbReference>
<dbReference type="Gene3D" id="3.40.1550.20">
    <property type="entry name" value="Transcriptional regulator MraZ domain"/>
    <property type="match status" value="1"/>
</dbReference>
<dbReference type="AlphaFoldDB" id="A0A956NDY6"/>
<reference evidence="9" key="2">
    <citation type="journal article" date="2021" name="Microbiome">
        <title>Successional dynamics and alternative stable states in a saline activated sludge microbial community over 9 years.</title>
        <authorList>
            <person name="Wang Y."/>
            <person name="Ye J."/>
            <person name="Ju F."/>
            <person name="Liu L."/>
            <person name="Boyd J.A."/>
            <person name="Deng Y."/>
            <person name="Parks D.H."/>
            <person name="Jiang X."/>
            <person name="Yin X."/>
            <person name="Woodcroft B.J."/>
            <person name="Tyson G.W."/>
            <person name="Hugenholtz P."/>
            <person name="Polz M.F."/>
            <person name="Zhang T."/>
        </authorList>
    </citation>
    <scope>NUCLEOTIDE SEQUENCE</scope>
    <source>
        <strain evidence="9">HKST-UBA02</strain>
    </source>
</reference>
<dbReference type="GO" id="GO:0009295">
    <property type="term" value="C:nucleoid"/>
    <property type="evidence" value="ECO:0007669"/>
    <property type="project" value="UniProtKB-SubCell"/>
</dbReference>
<dbReference type="GO" id="GO:0003700">
    <property type="term" value="F:DNA-binding transcription factor activity"/>
    <property type="evidence" value="ECO:0007669"/>
    <property type="project" value="UniProtKB-UniRule"/>
</dbReference>
<evidence type="ECO:0000256" key="3">
    <source>
        <dbReference type="ARBA" id="ARBA00022737"/>
    </source>
</evidence>
<dbReference type="CDD" id="cd16320">
    <property type="entry name" value="MraZ_N"/>
    <property type="match status" value="1"/>
</dbReference>
<dbReference type="InterPro" id="IPR020603">
    <property type="entry name" value="MraZ_dom"/>
</dbReference>
<comment type="similarity">
    <text evidence="7">Belongs to the MraZ family.</text>
</comment>
<dbReference type="HAMAP" id="MF_01008">
    <property type="entry name" value="MraZ"/>
    <property type="match status" value="1"/>
</dbReference>
<dbReference type="PANTHER" id="PTHR34701">
    <property type="entry name" value="TRANSCRIPTIONAL REGULATOR MRAZ"/>
    <property type="match status" value="1"/>
</dbReference>
<dbReference type="InterPro" id="IPR035644">
    <property type="entry name" value="MraZ_C"/>
</dbReference>
<keyword evidence="6 7" id="KW-0804">Transcription</keyword>
<feature type="domain" description="SpoVT-AbrB" evidence="8">
    <location>
        <begin position="17"/>
        <end position="63"/>
    </location>
</feature>
<dbReference type="InterPro" id="IPR003444">
    <property type="entry name" value="MraZ"/>
</dbReference>